<dbReference type="AlphaFoldDB" id="A0A975ZY35"/>
<dbReference type="CDD" id="cd02008">
    <property type="entry name" value="TPP_IOR_alpha"/>
    <property type="match status" value="1"/>
</dbReference>
<dbReference type="InterPro" id="IPR017896">
    <property type="entry name" value="4Fe4S_Fe-S-bd"/>
</dbReference>
<dbReference type="RefSeq" id="WP_116336785.1">
    <property type="nucleotide sequence ID" value="NZ_LT976856.1"/>
</dbReference>
<evidence type="ECO:0000256" key="2">
    <source>
        <dbReference type="ARBA" id="ARBA00023002"/>
    </source>
</evidence>
<dbReference type="GO" id="GO:0043805">
    <property type="term" value="F:indolepyruvate ferredoxin oxidoreductase activity"/>
    <property type="evidence" value="ECO:0007669"/>
    <property type="project" value="UniProtKB-EC"/>
</dbReference>
<dbReference type="CDD" id="cd07034">
    <property type="entry name" value="TPP_PYR_PFOR_IOR-alpha_like"/>
    <property type="match status" value="1"/>
</dbReference>
<dbReference type="GO" id="GO:0046872">
    <property type="term" value="F:metal ion binding"/>
    <property type="evidence" value="ECO:0007669"/>
    <property type="project" value="UniProtKB-KW"/>
</dbReference>
<dbReference type="EC" id="1.2.7.8" evidence="4"/>
<dbReference type="PANTHER" id="PTHR43710">
    <property type="entry name" value="2-HYDROXYACYL-COA LYASE"/>
    <property type="match status" value="1"/>
</dbReference>
<name>A0A975ZY35_9BURK</name>
<dbReference type="GO" id="GO:0030976">
    <property type="term" value="F:thiamine pyrophosphate binding"/>
    <property type="evidence" value="ECO:0007669"/>
    <property type="project" value="InterPro"/>
</dbReference>
<reference evidence="4 5" key="1">
    <citation type="submission" date="2018-01" db="EMBL/GenBank/DDBJ databases">
        <authorList>
            <person name="Clerissi C."/>
        </authorList>
    </citation>
    <scope>NUCLEOTIDE SEQUENCE [LARGE SCALE GENOMIC DNA]</scope>
    <source>
        <strain evidence="4">Cupriavidus taiwanensis STM 3521</strain>
    </source>
</reference>
<protein>
    <submittedName>
        <fullName evidence="4">Indolepyruvate oxidoreductase subunit IorA</fullName>
        <ecNumber evidence="4">1.2.7.8</ecNumber>
    </submittedName>
</protein>
<gene>
    <name evidence="4" type="primary">iorA</name>
    <name evidence="4" type="ORF">CBM2589_B120321</name>
</gene>
<dbReference type="InterPro" id="IPR045025">
    <property type="entry name" value="HACL1-like"/>
</dbReference>
<dbReference type="PROSITE" id="PS51379">
    <property type="entry name" value="4FE4S_FER_2"/>
    <property type="match status" value="1"/>
</dbReference>
<dbReference type="Pfam" id="PF02775">
    <property type="entry name" value="TPP_enzyme_C"/>
    <property type="match status" value="1"/>
</dbReference>
<evidence type="ECO:0000313" key="4">
    <source>
        <dbReference type="EMBL" id="SOY44358.1"/>
    </source>
</evidence>
<dbReference type="GO" id="GO:0044281">
    <property type="term" value="P:small molecule metabolic process"/>
    <property type="evidence" value="ECO:0007669"/>
    <property type="project" value="UniProtKB-ARBA"/>
</dbReference>
<evidence type="ECO:0000259" key="3">
    <source>
        <dbReference type="PROSITE" id="PS51379"/>
    </source>
</evidence>
<evidence type="ECO:0000313" key="5">
    <source>
        <dbReference type="Proteomes" id="UP000256297"/>
    </source>
</evidence>
<keyword evidence="2 4" id="KW-0560">Oxidoreductase</keyword>
<proteinExistence type="predicted"/>
<dbReference type="InterPro" id="IPR029061">
    <property type="entry name" value="THDP-binding"/>
</dbReference>
<dbReference type="PANTHER" id="PTHR43710:SF5">
    <property type="entry name" value="INDOLEPYRUVATE FERREDOXIN OXIDOREDUCTASE ALPHA SUBUNIT"/>
    <property type="match status" value="1"/>
</dbReference>
<comment type="caution">
    <text evidence="4">The sequence shown here is derived from an EMBL/GenBank/DDBJ whole genome shotgun (WGS) entry which is preliminary data.</text>
</comment>
<dbReference type="EMBL" id="OFSP01000004">
    <property type="protein sequence ID" value="SOY44358.1"/>
    <property type="molecule type" value="Genomic_DNA"/>
</dbReference>
<evidence type="ECO:0000256" key="1">
    <source>
        <dbReference type="ARBA" id="ARBA00022723"/>
    </source>
</evidence>
<organism evidence="4 5">
    <name type="scientific">Cupriavidus taiwanensis</name>
    <dbReference type="NCBI Taxonomy" id="164546"/>
    <lineage>
        <taxon>Bacteria</taxon>
        <taxon>Pseudomonadati</taxon>
        <taxon>Pseudomonadota</taxon>
        <taxon>Betaproteobacteria</taxon>
        <taxon>Burkholderiales</taxon>
        <taxon>Burkholderiaceae</taxon>
        <taxon>Cupriavidus</taxon>
    </lineage>
</organism>
<sequence>MAERSFVEEVKKLRLGSGEVFSGEGILAVTKALLESGVAYVAGYQGSPISHLMDVLADAQDILAENGIRFENSASEATAAASLAASVNYPLRGAVTFKATVGTNVASDALANLASGGVTGGALIIVGEDYGEGSSIMQERSHAFAMKSQMWLLDPRPNLPCIVQAVKDGFDLSEASNTPVMLQLRVRSCHVHGQFVASDNRRSRFSIQDALENPTRDLSRIVLPPASFVHEHEKIKQRWPAAVRFVEERKLNEFFAGDMEDIGIAVQGGSYNTLIRALEQLGLADVFGESRIPLYVMNVAYPLIDSEWERFCAGKRAVLVLEEGQPNFIEQNAANILRVAGTTATLHGKDLLPLAGEYNTATLLKGLRAFLERYGKIEPLTEPKPARKVIPVVQAPVTTVDAVAAEVLEPQKLVDESVHARPPGFCTGCPERPIFTAMKLVEREIGEHHVSADIGCHLFSILPPFNLGNTTMGYGLGGASAAALNAPAGKRAISVMGDGGFWHNGLTSGIANAVFNKSDNLTIVVDNSYTSATGGQDILSSTAHNDTRSTGHAIEDAVRGVGVKWVRTIRRTYDLKGMKAALKEALTTGAKGPKVLIAQSECMLNKQRREKPKVRKAIADGERVVRERFGVDSDTCTGDHSCIRLSGCPSLTIKPNPDPLRTDPVASVLDSCVGCGLCGEVSHAAVLCPSFYRAQIVTNPTRMDKLRQRLRDAVIGFLQRRDAVRRARLAF</sequence>
<dbReference type="Proteomes" id="UP000256297">
    <property type="component" value="Chromosome CBM2589_b"/>
</dbReference>
<feature type="domain" description="4Fe-4S ferredoxin-type" evidence="3">
    <location>
        <begin position="627"/>
        <end position="658"/>
    </location>
</feature>
<dbReference type="Gene3D" id="3.40.50.970">
    <property type="match status" value="2"/>
</dbReference>
<dbReference type="InterPro" id="IPR002880">
    <property type="entry name" value="Pyrv_Fd/Flavodoxin_OxRdtase_N"/>
</dbReference>
<accession>A0A975ZY35</accession>
<dbReference type="SUPFAM" id="SSF52518">
    <property type="entry name" value="Thiamin diphosphate-binding fold (THDP-binding)"/>
    <property type="match status" value="2"/>
</dbReference>
<keyword evidence="1" id="KW-0479">Metal-binding</keyword>
<dbReference type="InterPro" id="IPR011766">
    <property type="entry name" value="TPP_enzyme_TPP-bd"/>
</dbReference>